<dbReference type="PANTHER" id="PTHR46929:SF4">
    <property type="entry name" value="MYB_SANT-LIKE DOMAIN-CONTAINING PROTEIN"/>
    <property type="match status" value="1"/>
</dbReference>
<dbReference type="Gramene" id="ESW25837">
    <property type="protein sequence ID" value="ESW25837"/>
    <property type="gene ID" value="PHAVU_003G069400g"/>
</dbReference>
<feature type="compositionally biased region" description="Polar residues" evidence="1">
    <location>
        <begin position="204"/>
        <end position="217"/>
    </location>
</feature>
<dbReference type="eggNOG" id="ENOG502S0Q6">
    <property type="taxonomic scope" value="Eukaryota"/>
</dbReference>
<feature type="domain" description="Myb/SANT-like" evidence="2">
    <location>
        <begin position="37"/>
        <end position="131"/>
    </location>
</feature>
<sequence>MCHTRKLVRMTTGSGFIMDYGKGIASESSAVVCEHKKWTTNMDFRLLNAMIDEASMGNRIDGSWTTQGYTNIVKSLHQSGLVGITKNNVKNRQKSLKDKWCKIHDLFSGLSGFAWNPSTKIFEAEDEVWDSLIKAKPSAAKWRVNPIRHYKLMEDLLGLDHATGHGGRTTLQSSSRTQSHHFNVDLNDHNMEDIPEEPGLDATQCETPCSVNPNVDSYSPDPNLTPPLVPPQSSQPSGGTSSSRGSKRKAPMVDAIDLQLERLNTRFEGLTDILGRGSDQSDRLCHIAERQAISSEVVALSSQRVANATEENLLYNRRHVVAEEERNSIFREHTRTLRRTSTFQYSESDI</sequence>
<dbReference type="PANTHER" id="PTHR46929">
    <property type="entry name" value="EXPRESSED PROTEIN"/>
    <property type="match status" value="1"/>
</dbReference>
<dbReference type="OrthoDB" id="611564at2759"/>
<reference evidence="4" key="1">
    <citation type="journal article" date="2014" name="Nat. Genet.">
        <title>A reference genome for common bean and genome-wide analysis of dual domestications.</title>
        <authorList>
            <person name="Schmutz J."/>
            <person name="McClean P.E."/>
            <person name="Mamidi S."/>
            <person name="Wu G.A."/>
            <person name="Cannon S.B."/>
            <person name="Grimwood J."/>
            <person name="Jenkins J."/>
            <person name="Shu S."/>
            <person name="Song Q."/>
            <person name="Chavarro C."/>
            <person name="Torres-Torres M."/>
            <person name="Geffroy V."/>
            <person name="Moghaddam S.M."/>
            <person name="Gao D."/>
            <person name="Abernathy B."/>
            <person name="Barry K."/>
            <person name="Blair M."/>
            <person name="Brick M.A."/>
            <person name="Chovatia M."/>
            <person name="Gepts P."/>
            <person name="Goodstein D.M."/>
            <person name="Gonzales M."/>
            <person name="Hellsten U."/>
            <person name="Hyten D.L."/>
            <person name="Jia G."/>
            <person name="Kelly J.D."/>
            <person name="Kudrna D."/>
            <person name="Lee R."/>
            <person name="Richard M.M."/>
            <person name="Miklas P.N."/>
            <person name="Osorno J.M."/>
            <person name="Rodrigues J."/>
            <person name="Thareau V."/>
            <person name="Urrea C.A."/>
            <person name="Wang M."/>
            <person name="Yu Y."/>
            <person name="Zhang M."/>
            <person name="Wing R.A."/>
            <person name="Cregan P.B."/>
            <person name="Rokhsar D.S."/>
            <person name="Jackson S.A."/>
        </authorList>
    </citation>
    <scope>NUCLEOTIDE SEQUENCE [LARGE SCALE GENOMIC DNA]</scope>
    <source>
        <strain evidence="4">cv. G19833</strain>
    </source>
</reference>
<dbReference type="InterPro" id="IPR024752">
    <property type="entry name" value="Myb/SANT-like_dom"/>
</dbReference>
<keyword evidence="4" id="KW-1185">Reference proteome</keyword>
<dbReference type="Pfam" id="PF12776">
    <property type="entry name" value="Myb_DNA-bind_3"/>
    <property type="match status" value="1"/>
</dbReference>
<organism evidence="3 4">
    <name type="scientific">Phaseolus vulgaris</name>
    <name type="common">Kidney bean</name>
    <name type="synonym">French bean</name>
    <dbReference type="NCBI Taxonomy" id="3885"/>
    <lineage>
        <taxon>Eukaryota</taxon>
        <taxon>Viridiplantae</taxon>
        <taxon>Streptophyta</taxon>
        <taxon>Embryophyta</taxon>
        <taxon>Tracheophyta</taxon>
        <taxon>Spermatophyta</taxon>
        <taxon>Magnoliopsida</taxon>
        <taxon>eudicotyledons</taxon>
        <taxon>Gunneridae</taxon>
        <taxon>Pentapetalae</taxon>
        <taxon>rosids</taxon>
        <taxon>fabids</taxon>
        <taxon>Fabales</taxon>
        <taxon>Fabaceae</taxon>
        <taxon>Papilionoideae</taxon>
        <taxon>50 kb inversion clade</taxon>
        <taxon>NPAAA clade</taxon>
        <taxon>indigoferoid/millettioid clade</taxon>
        <taxon>Phaseoleae</taxon>
        <taxon>Phaseolus</taxon>
    </lineage>
</organism>
<gene>
    <name evidence="3" type="ORF">PHAVU_003G069400g</name>
</gene>
<proteinExistence type="predicted"/>
<name>V7C6P1_PHAVU</name>
<feature type="compositionally biased region" description="Low complexity" evidence="1">
    <location>
        <begin position="231"/>
        <end position="244"/>
    </location>
</feature>
<dbReference type="AlphaFoldDB" id="V7C6P1"/>
<evidence type="ECO:0000259" key="2">
    <source>
        <dbReference type="Pfam" id="PF12776"/>
    </source>
</evidence>
<accession>V7C6P1</accession>
<evidence type="ECO:0000313" key="4">
    <source>
        <dbReference type="Proteomes" id="UP000000226"/>
    </source>
</evidence>
<dbReference type="EMBL" id="CM002290">
    <property type="protein sequence ID" value="ESW25837.1"/>
    <property type="molecule type" value="Genomic_DNA"/>
</dbReference>
<evidence type="ECO:0000256" key="1">
    <source>
        <dbReference type="SAM" id="MobiDB-lite"/>
    </source>
</evidence>
<evidence type="ECO:0000313" key="3">
    <source>
        <dbReference type="EMBL" id="ESW25837.1"/>
    </source>
</evidence>
<dbReference type="OMA" id="SEEGFRW"/>
<protein>
    <recommendedName>
        <fullName evidence="2">Myb/SANT-like domain-containing protein</fullName>
    </recommendedName>
</protein>
<feature type="region of interest" description="Disordered" evidence="1">
    <location>
        <begin position="188"/>
        <end position="251"/>
    </location>
</feature>
<dbReference type="Proteomes" id="UP000000226">
    <property type="component" value="Chromosome 3"/>
</dbReference>